<gene>
    <name evidence="1" type="ORF">LCGC14_1263900</name>
</gene>
<accession>A0A0F9LL94</accession>
<dbReference type="AlphaFoldDB" id="A0A0F9LL94"/>
<name>A0A0F9LL94_9ZZZZ</name>
<sequence>MTISDFKDMMPHTVIVTDFDGTYNDYGKPSEGTITSYTARIFFSPHLVVSQSGDTIIASGEIWLQTTAKIDIKDKIEFDQDTTVSPSVLTRLYPLRIDHVPDENGTHHVKIHFK</sequence>
<comment type="caution">
    <text evidence="1">The sequence shown here is derived from an EMBL/GenBank/DDBJ whole genome shotgun (WGS) entry which is preliminary data.</text>
</comment>
<protein>
    <submittedName>
        <fullName evidence="1">Uncharacterized protein</fullName>
    </submittedName>
</protein>
<organism evidence="1">
    <name type="scientific">marine sediment metagenome</name>
    <dbReference type="NCBI Taxonomy" id="412755"/>
    <lineage>
        <taxon>unclassified sequences</taxon>
        <taxon>metagenomes</taxon>
        <taxon>ecological metagenomes</taxon>
    </lineage>
</organism>
<reference evidence="1" key="1">
    <citation type="journal article" date="2015" name="Nature">
        <title>Complex archaea that bridge the gap between prokaryotes and eukaryotes.</title>
        <authorList>
            <person name="Spang A."/>
            <person name="Saw J.H."/>
            <person name="Jorgensen S.L."/>
            <person name="Zaremba-Niedzwiedzka K."/>
            <person name="Martijn J."/>
            <person name="Lind A.E."/>
            <person name="van Eijk R."/>
            <person name="Schleper C."/>
            <person name="Guy L."/>
            <person name="Ettema T.J."/>
        </authorList>
    </citation>
    <scope>NUCLEOTIDE SEQUENCE</scope>
</reference>
<evidence type="ECO:0000313" key="1">
    <source>
        <dbReference type="EMBL" id="KKM87931.1"/>
    </source>
</evidence>
<dbReference type="EMBL" id="LAZR01007030">
    <property type="protein sequence ID" value="KKM87931.1"/>
    <property type="molecule type" value="Genomic_DNA"/>
</dbReference>
<proteinExistence type="predicted"/>